<dbReference type="OrthoDB" id="5646215at2"/>
<name>A0A0W0WMS2_9GAMM</name>
<feature type="signal peptide" evidence="1">
    <location>
        <begin position="1"/>
        <end position="19"/>
    </location>
</feature>
<dbReference type="PATRIC" id="fig|45070.6.peg.2433"/>
<evidence type="ECO:0000256" key="1">
    <source>
        <dbReference type="SAM" id="SignalP"/>
    </source>
</evidence>
<keyword evidence="1" id="KW-0732">Signal</keyword>
<evidence type="ECO:0000313" key="3">
    <source>
        <dbReference type="Proteomes" id="UP000054725"/>
    </source>
</evidence>
<accession>A0A0W0WMS2</accession>
<dbReference type="Proteomes" id="UP000054725">
    <property type="component" value="Unassembled WGS sequence"/>
</dbReference>
<reference evidence="2 3" key="1">
    <citation type="submission" date="2015-11" db="EMBL/GenBank/DDBJ databases">
        <title>Genomic analysis of 38 Legionella species identifies large and diverse effector repertoires.</title>
        <authorList>
            <person name="Burstein D."/>
            <person name="Amaro F."/>
            <person name="Zusman T."/>
            <person name="Lifshitz Z."/>
            <person name="Cohen O."/>
            <person name="Gilbert J.A."/>
            <person name="Pupko T."/>
            <person name="Shuman H.A."/>
            <person name="Segal G."/>
        </authorList>
    </citation>
    <scope>NUCLEOTIDE SEQUENCE [LARGE SCALE GENOMIC DNA]</scope>
    <source>
        <strain evidence="2 3">ATCC 49506</strain>
    </source>
</reference>
<dbReference type="RefSeq" id="WP_058505312.1">
    <property type="nucleotide sequence ID" value="NZ_CAAAIF010000017.1"/>
</dbReference>
<organism evidence="2 3">
    <name type="scientific">Legionella nautarum</name>
    <dbReference type="NCBI Taxonomy" id="45070"/>
    <lineage>
        <taxon>Bacteria</taxon>
        <taxon>Pseudomonadati</taxon>
        <taxon>Pseudomonadota</taxon>
        <taxon>Gammaproteobacteria</taxon>
        <taxon>Legionellales</taxon>
        <taxon>Legionellaceae</taxon>
        <taxon>Legionella</taxon>
    </lineage>
</organism>
<sequence length="539" mass="60045">MKRFLFFLLVSLLPVLALAGGPYYPEVAFENLTPDRKTVYYGQQQMILIKMTHKNLKFGQEWRLPQGVQLFVNHGICPSFANGEIYFPFGGDCYFSLIIPGDKVGHLFNGKTMYRLSGFEYPLVPWDLAYDVPISVLVIPRPLSMANIPILNATANVPFVADLKNYVSYYAENLEVGTVHGVVTPTVQDGLYFDQALFSIVGTPKRTGVYLFSVAAENGGGRTAPTNLIIHVGINTADKPKFQTNRIIPSATPGQAYQLNLKELVESPLRYLNNPLRFRIDTNETHPDWLRIGGDGNFLMGEVPMSEAGSEKEVTLIASSNTGGDSSPLKIYIPISTDPKSKPSIAAFSLEKRVGNEFSFDVRKFVNDPSSDANLKLVIDKIEPEAPWLHVSAIEPTLLTGVVPAEVTGQEYQITLHVNTRGGGDSDKIQVPLNIAIDEEQKPRFKAANPQLPIAYPGQPFYHDFILNLDVFPEYEQTPYVIEWAKNYDKPSWLRIEDNKLIADEVPKIHEQEVQIYLTIKNTPGGRSGIIPLSLLVMN</sequence>
<keyword evidence="3" id="KW-1185">Reference proteome</keyword>
<dbReference type="AlphaFoldDB" id="A0A0W0WMS2"/>
<evidence type="ECO:0000313" key="2">
    <source>
        <dbReference type="EMBL" id="KTD33555.1"/>
    </source>
</evidence>
<comment type="caution">
    <text evidence="2">The sequence shown here is derived from an EMBL/GenBank/DDBJ whole genome shotgun (WGS) entry which is preliminary data.</text>
</comment>
<protein>
    <submittedName>
        <fullName evidence="2">Uncharacterized protein</fullName>
    </submittedName>
</protein>
<proteinExistence type="predicted"/>
<dbReference type="EMBL" id="LNYO01000023">
    <property type="protein sequence ID" value="KTD33555.1"/>
    <property type="molecule type" value="Genomic_DNA"/>
</dbReference>
<feature type="chain" id="PRO_5006915663" evidence="1">
    <location>
        <begin position="20"/>
        <end position="539"/>
    </location>
</feature>
<gene>
    <name evidence="2" type="ORF">Lnau_2306</name>
</gene>
<dbReference type="STRING" id="45070.Lnau_2306"/>